<keyword evidence="1" id="KW-0808">Transferase</keyword>
<dbReference type="GO" id="GO:0008168">
    <property type="term" value="F:methyltransferase activity"/>
    <property type="evidence" value="ECO:0007669"/>
    <property type="project" value="UniProtKB-KW"/>
</dbReference>
<gene>
    <name evidence="1" type="ORF">DOS83_14435</name>
</gene>
<name>A0A3E0IKD8_9STAP</name>
<keyword evidence="1" id="KW-0489">Methyltransferase</keyword>
<feature type="non-terminal residue" evidence="1">
    <location>
        <position position="26"/>
    </location>
</feature>
<organism evidence="1 2">
    <name type="scientific">Staphylococcus felis</name>
    <dbReference type="NCBI Taxonomy" id="46127"/>
    <lineage>
        <taxon>Bacteria</taxon>
        <taxon>Bacillati</taxon>
        <taxon>Bacillota</taxon>
        <taxon>Bacilli</taxon>
        <taxon>Bacillales</taxon>
        <taxon>Staphylococcaceae</taxon>
        <taxon>Staphylococcus</taxon>
    </lineage>
</organism>
<evidence type="ECO:0000313" key="1">
    <source>
        <dbReference type="EMBL" id="REH88165.1"/>
    </source>
</evidence>
<evidence type="ECO:0000313" key="2">
    <source>
        <dbReference type="Proteomes" id="UP000256562"/>
    </source>
</evidence>
<dbReference type="EMBL" id="QKXQ01000766">
    <property type="protein sequence ID" value="REH88165.1"/>
    <property type="molecule type" value="Genomic_DNA"/>
</dbReference>
<accession>A0A3E0IKD8</accession>
<proteinExistence type="predicted"/>
<sequence length="26" mass="3037">MMIYYYKHINTPIGQMTAVVNNHALI</sequence>
<reference evidence="1 2" key="1">
    <citation type="journal article" date="2018" name="Vet. Microbiol.">
        <title>Characterisation of Staphylococcus felis isolated from cats using whole genome sequencing.</title>
        <authorList>
            <person name="Worthing K."/>
            <person name="Pang S."/>
            <person name="Trott D.J."/>
            <person name="Abraham S."/>
            <person name="Coombs G.W."/>
            <person name="Jordan D."/>
            <person name="McIntyre L."/>
            <person name="Davies M.R."/>
            <person name="Norris J."/>
        </authorList>
    </citation>
    <scope>NUCLEOTIDE SEQUENCE [LARGE SCALE GENOMIC DNA]</scope>
    <source>
        <strain evidence="1 2">F9</strain>
    </source>
</reference>
<dbReference type="Proteomes" id="UP000256562">
    <property type="component" value="Unassembled WGS sequence"/>
</dbReference>
<comment type="caution">
    <text evidence="1">The sequence shown here is derived from an EMBL/GenBank/DDBJ whole genome shotgun (WGS) entry which is preliminary data.</text>
</comment>
<dbReference type="AlphaFoldDB" id="A0A3E0IKD8"/>
<dbReference type="GO" id="GO:0032259">
    <property type="term" value="P:methylation"/>
    <property type="evidence" value="ECO:0007669"/>
    <property type="project" value="UniProtKB-KW"/>
</dbReference>
<protein>
    <submittedName>
        <fullName evidence="1">Methylated-DNA--[protein]-cysteine S-methyltransferase</fullName>
    </submittedName>
</protein>